<feature type="compositionally biased region" description="Polar residues" evidence="1">
    <location>
        <begin position="53"/>
        <end position="67"/>
    </location>
</feature>
<feature type="domain" description="AAA+ ATPase" evidence="2">
    <location>
        <begin position="533"/>
        <end position="677"/>
    </location>
</feature>
<feature type="compositionally biased region" description="Pro residues" evidence="1">
    <location>
        <begin position="419"/>
        <end position="429"/>
    </location>
</feature>
<organism evidence="3 4">
    <name type="scientific">Caulochytrium protostelioides</name>
    <dbReference type="NCBI Taxonomy" id="1555241"/>
    <lineage>
        <taxon>Eukaryota</taxon>
        <taxon>Fungi</taxon>
        <taxon>Fungi incertae sedis</taxon>
        <taxon>Chytridiomycota</taxon>
        <taxon>Chytridiomycota incertae sedis</taxon>
        <taxon>Chytridiomycetes</taxon>
        <taxon>Caulochytriales</taxon>
        <taxon>Caulochytriaceae</taxon>
        <taxon>Caulochytrium</taxon>
    </lineage>
</organism>
<feature type="region of interest" description="Disordered" evidence="1">
    <location>
        <begin position="504"/>
        <end position="528"/>
    </location>
</feature>
<dbReference type="PANTHER" id="PTHR23389:SF21">
    <property type="entry name" value="ATPASE FAMILY AAA DOMAIN-CONTAINING PROTEIN 5"/>
    <property type="match status" value="1"/>
</dbReference>
<dbReference type="STRING" id="1555241.A0A4V1IUX0"/>
<dbReference type="GO" id="GO:0005634">
    <property type="term" value="C:nucleus"/>
    <property type="evidence" value="ECO:0007669"/>
    <property type="project" value="TreeGrafter"/>
</dbReference>
<evidence type="ECO:0000259" key="2">
    <source>
        <dbReference type="SMART" id="SM00382"/>
    </source>
</evidence>
<accession>A0A4V1IUX0</accession>
<dbReference type="OrthoDB" id="9996895at2759"/>
<dbReference type="SUPFAM" id="SSF52540">
    <property type="entry name" value="P-loop containing nucleoside triphosphate hydrolases"/>
    <property type="match status" value="1"/>
</dbReference>
<dbReference type="GO" id="GO:0016887">
    <property type="term" value="F:ATP hydrolysis activity"/>
    <property type="evidence" value="ECO:0007669"/>
    <property type="project" value="InterPro"/>
</dbReference>
<feature type="region of interest" description="Disordered" evidence="1">
    <location>
        <begin position="25"/>
        <end position="72"/>
    </location>
</feature>
<dbReference type="InterPro" id="IPR003959">
    <property type="entry name" value="ATPase_AAA_core"/>
</dbReference>
<dbReference type="SMART" id="SM00382">
    <property type="entry name" value="AAA"/>
    <property type="match status" value="1"/>
</dbReference>
<feature type="compositionally biased region" description="Low complexity" evidence="1">
    <location>
        <begin position="40"/>
        <end position="52"/>
    </location>
</feature>
<proteinExistence type="predicted"/>
<dbReference type="InterPro" id="IPR003593">
    <property type="entry name" value="AAA+_ATPase"/>
</dbReference>
<protein>
    <recommendedName>
        <fullName evidence="2">AAA+ ATPase domain-containing protein</fullName>
    </recommendedName>
</protein>
<dbReference type="Proteomes" id="UP000274922">
    <property type="component" value="Unassembled WGS sequence"/>
</dbReference>
<feature type="region of interest" description="Disordered" evidence="1">
    <location>
        <begin position="111"/>
        <end position="214"/>
    </location>
</feature>
<feature type="compositionally biased region" description="Low complexity" evidence="1">
    <location>
        <begin position="117"/>
        <end position="136"/>
    </location>
</feature>
<dbReference type="EMBL" id="ML014154">
    <property type="protein sequence ID" value="RKP02029.1"/>
    <property type="molecule type" value="Genomic_DNA"/>
</dbReference>
<feature type="compositionally biased region" description="Basic and acidic residues" evidence="1">
    <location>
        <begin position="509"/>
        <end position="519"/>
    </location>
</feature>
<gene>
    <name evidence="3" type="ORF">CXG81DRAFT_18264</name>
</gene>
<sequence length="1087" mass="115459">MRPSRRATPKDPAAAPRQATLILGAHGQLCAASPRPVPAPASSGSTTTVVTSLQGTPGVASTNSRSSWPGDPSVAAVKTAVLPGSTLGTAQAPSQSLPVHDFFLRPIGRPKKRARDAAGSPSAAEAAGSPSAIEAAGCPSAREAVSRTADPDLVPPSVGSRPITLSLTEGRRDRGTVRARQGSCAIAPADEGPSSGGRLTAKRQSGPQCPVLPTGTGDIELVTILPAPARTNALWRNNGCPLPNRETYHVTQRPPGTIGIGDTADPTEPHPTWTVPTACGAIEDASIPVTATIFQSWKTPAAQRLLAPRGAPAASLLDIDATHALQYSSETFESINAVTDVQVPDDLLGADGNSRAASIDEFRACQRQQVMQFRAEWFTLSAALADAQRVATSIPSVSCHQAVRSVLACLETAWASTPSPSPSPLPSPSLAPTSNWGPPSRLSKGPRSRDPLQQASRLISEADEQFGSHAWVGWLDDSTLDTVYHFLKRWTHPYDDGAAQENMQDETDAGNHDNDHDDGTWGDDDDPAPLAAAPRHLLLVGPTGSSKTAVVYQVAVELGYEVIEMNTSHRRSGRDLLLTCGEATQSQRMTRQYDNAAGTQLPNGVGARSLILLDDVDLLYEDDRGFWPSLASLMAKSRRPIVLTCTLSPFVPYNALLGDSMARATASRLSVVTTKPPDIEADAGAAVCAVMALRARAQGILFSDEILRHMVEEAGGDARAIRHIFDMTLRLVHHRTAQPQSRSNLAAPLDDGSALDAVHVEDGHPALPSAPPQTLGRHQHSRRPHCVRFWHVERCPPLGPPPVTWGDVPPVPVSASFPDRTADQAATRCAAALDPAMLIHALAHAITLAATLTRCQWTQAETDAVAQCTPDGDGETLVALAPYVGTLLNGGIATRPHVVAEGVAPVDPGCTGLAWASRETLLEAGMVYTERVWNAALGPPSSASRGMDMVAFEATLDRVQVASMLWSLRNGVRRRVMEGEVAPMLVRMARHGAARLHRLRSGQAADVPHASWTPLERLEAARQTGVALPLGPRRTRRGTIHIPHLWHETITAQQFGLLAITPFGGVHRSPTDEDENRNASSTVTITI</sequence>
<evidence type="ECO:0000313" key="3">
    <source>
        <dbReference type="EMBL" id="RKP02029.1"/>
    </source>
</evidence>
<evidence type="ECO:0000313" key="4">
    <source>
        <dbReference type="Proteomes" id="UP000274922"/>
    </source>
</evidence>
<feature type="compositionally biased region" description="Polar residues" evidence="1">
    <location>
        <begin position="1078"/>
        <end position="1087"/>
    </location>
</feature>
<keyword evidence="4" id="KW-1185">Reference proteome</keyword>
<dbReference type="GO" id="GO:0005524">
    <property type="term" value="F:ATP binding"/>
    <property type="evidence" value="ECO:0007669"/>
    <property type="project" value="InterPro"/>
</dbReference>
<dbReference type="AlphaFoldDB" id="A0A4V1IUX0"/>
<dbReference type="PANTHER" id="PTHR23389">
    <property type="entry name" value="CHROMOSOME TRANSMISSION FIDELITY FACTOR 18"/>
    <property type="match status" value="1"/>
</dbReference>
<name>A0A4V1IUX0_9FUNG</name>
<dbReference type="Gene3D" id="3.40.50.300">
    <property type="entry name" value="P-loop containing nucleotide triphosphate hydrolases"/>
    <property type="match status" value="1"/>
</dbReference>
<feature type="region of interest" description="Disordered" evidence="1">
    <location>
        <begin position="417"/>
        <end position="454"/>
    </location>
</feature>
<feature type="region of interest" description="Disordered" evidence="1">
    <location>
        <begin position="1066"/>
        <end position="1087"/>
    </location>
</feature>
<dbReference type="InterPro" id="IPR027417">
    <property type="entry name" value="P-loop_NTPase"/>
</dbReference>
<dbReference type="GO" id="GO:0003677">
    <property type="term" value="F:DNA binding"/>
    <property type="evidence" value="ECO:0007669"/>
    <property type="project" value="TreeGrafter"/>
</dbReference>
<dbReference type="Pfam" id="PF00004">
    <property type="entry name" value="AAA"/>
    <property type="match status" value="1"/>
</dbReference>
<evidence type="ECO:0000256" key="1">
    <source>
        <dbReference type="SAM" id="MobiDB-lite"/>
    </source>
</evidence>
<reference evidence="4" key="1">
    <citation type="journal article" date="2018" name="Nat. Microbiol.">
        <title>Leveraging single-cell genomics to expand the fungal tree of life.</title>
        <authorList>
            <person name="Ahrendt S.R."/>
            <person name="Quandt C.A."/>
            <person name="Ciobanu D."/>
            <person name="Clum A."/>
            <person name="Salamov A."/>
            <person name="Andreopoulos B."/>
            <person name="Cheng J.F."/>
            <person name="Woyke T."/>
            <person name="Pelin A."/>
            <person name="Henrissat B."/>
            <person name="Reynolds N.K."/>
            <person name="Benny G.L."/>
            <person name="Smith M.E."/>
            <person name="James T.Y."/>
            <person name="Grigoriev I.V."/>
        </authorList>
    </citation>
    <scope>NUCLEOTIDE SEQUENCE [LARGE SCALE GENOMIC DNA]</scope>
    <source>
        <strain evidence="4">ATCC 52028</strain>
    </source>
</reference>